<dbReference type="AlphaFoldDB" id="A0A3P7RT37"/>
<dbReference type="Proteomes" id="UP000279029">
    <property type="component" value="Chromosome"/>
</dbReference>
<keyword evidence="2" id="KW-1185">Reference proteome</keyword>
<dbReference type="EMBL" id="LR130778">
    <property type="protein sequence ID" value="VDN46062.1"/>
    <property type="molecule type" value="Genomic_DNA"/>
</dbReference>
<sequence>MVAADMEMPWVLKVCHQLNISPVDSEASLFNMLKAQN</sequence>
<evidence type="ECO:0000313" key="1">
    <source>
        <dbReference type="EMBL" id="VDN46062.1"/>
    </source>
</evidence>
<name>A0A3P7RT37_9FIRM</name>
<protein>
    <submittedName>
        <fullName evidence="1">Uncharacterized protein</fullName>
    </submittedName>
</protein>
<reference evidence="1 2" key="1">
    <citation type="submission" date="2018-09" db="EMBL/GenBank/DDBJ databases">
        <authorList>
            <person name="Postec A."/>
        </authorList>
    </citation>
    <scope>NUCLEOTIDE SEQUENCE [LARGE SCALE GENOMIC DNA]</scope>
    <source>
        <strain evidence="1">70B-A</strain>
    </source>
</reference>
<evidence type="ECO:0000313" key="2">
    <source>
        <dbReference type="Proteomes" id="UP000279029"/>
    </source>
</evidence>
<dbReference type="KEGG" id="cbar:PATL70BA_0218"/>
<accession>A0A3P7RT37</accession>
<organism evidence="1 2">
    <name type="scientific">Petrocella atlantisensis</name>
    <dbReference type="NCBI Taxonomy" id="2173034"/>
    <lineage>
        <taxon>Bacteria</taxon>
        <taxon>Bacillati</taxon>
        <taxon>Bacillota</taxon>
        <taxon>Clostridia</taxon>
        <taxon>Lachnospirales</taxon>
        <taxon>Vallitaleaceae</taxon>
        <taxon>Petrocella</taxon>
    </lineage>
</organism>
<proteinExistence type="predicted"/>
<gene>
    <name evidence="1" type="ORF">PATL70BA_0218</name>
</gene>